<keyword evidence="4" id="KW-0479">Metal-binding</keyword>
<proteinExistence type="inferred from homology"/>
<dbReference type="FunFam" id="3.30.1490.20:FF:000002">
    <property type="entry name" value="Succinate--CoA ligase [ADP-forming] subunit beta"/>
    <property type="match status" value="1"/>
</dbReference>
<dbReference type="InterPro" id="IPR016102">
    <property type="entry name" value="Succinyl-CoA_synth-like"/>
</dbReference>
<keyword evidence="2" id="KW-0816">Tricarboxylic acid cycle</keyword>
<evidence type="ECO:0000256" key="4">
    <source>
        <dbReference type="ARBA" id="ARBA00022723"/>
    </source>
</evidence>
<reference evidence="8" key="1">
    <citation type="submission" date="2018-06" db="EMBL/GenBank/DDBJ databases">
        <authorList>
            <person name="Zhirakovskaya E."/>
        </authorList>
    </citation>
    <scope>NUCLEOTIDE SEQUENCE</scope>
</reference>
<dbReference type="PROSITE" id="PS50975">
    <property type="entry name" value="ATP_GRASP"/>
    <property type="match status" value="1"/>
</dbReference>
<evidence type="ECO:0000313" key="8">
    <source>
        <dbReference type="EMBL" id="VAX09357.1"/>
    </source>
</evidence>
<dbReference type="Gene3D" id="3.30.470.20">
    <property type="entry name" value="ATP-grasp fold, B domain"/>
    <property type="match status" value="1"/>
</dbReference>
<evidence type="ECO:0000256" key="3">
    <source>
        <dbReference type="ARBA" id="ARBA00022598"/>
    </source>
</evidence>
<gene>
    <name evidence="8" type="ORF">MNBD_GAMMA25-935</name>
</gene>
<dbReference type="EC" id="6.2.1.5" evidence="8"/>
<evidence type="ECO:0000256" key="5">
    <source>
        <dbReference type="ARBA" id="ARBA00022741"/>
    </source>
</evidence>
<dbReference type="NCBIfam" id="NF001913">
    <property type="entry name" value="PRK00696.1"/>
    <property type="match status" value="1"/>
</dbReference>
<dbReference type="AlphaFoldDB" id="A0A3B1BXJ2"/>
<keyword evidence="6" id="KW-0460">Magnesium</keyword>
<evidence type="ECO:0000256" key="2">
    <source>
        <dbReference type="ARBA" id="ARBA00022532"/>
    </source>
</evidence>
<dbReference type="InterPro" id="IPR013650">
    <property type="entry name" value="ATP-grasp_succ-CoA_synth-type"/>
</dbReference>
<dbReference type="PIRSF" id="PIRSF001554">
    <property type="entry name" value="SucCS_beta"/>
    <property type="match status" value="1"/>
</dbReference>
<dbReference type="InterPro" id="IPR011761">
    <property type="entry name" value="ATP-grasp"/>
</dbReference>
<dbReference type="GO" id="GO:0005829">
    <property type="term" value="C:cytosol"/>
    <property type="evidence" value="ECO:0007669"/>
    <property type="project" value="TreeGrafter"/>
</dbReference>
<dbReference type="GO" id="GO:0042709">
    <property type="term" value="C:succinate-CoA ligase complex"/>
    <property type="evidence" value="ECO:0007669"/>
    <property type="project" value="UniProtKB-ARBA"/>
</dbReference>
<dbReference type="PANTHER" id="PTHR11815:SF10">
    <property type="entry name" value="SUCCINATE--COA LIGASE [GDP-FORMING] SUBUNIT BETA, MITOCHONDRIAL"/>
    <property type="match status" value="1"/>
</dbReference>
<dbReference type="EMBL" id="UOFY01000036">
    <property type="protein sequence ID" value="VAX09357.1"/>
    <property type="molecule type" value="Genomic_DNA"/>
</dbReference>
<organism evidence="8">
    <name type="scientific">hydrothermal vent metagenome</name>
    <dbReference type="NCBI Taxonomy" id="652676"/>
    <lineage>
        <taxon>unclassified sequences</taxon>
        <taxon>metagenomes</taxon>
        <taxon>ecological metagenomes</taxon>
    </lineage>
</organism>
<dbReference type="FunFam" id="3.40.50.261:FF:000001">
    <property type="entry name" value="Succinate--CoA ligase [ADP-forming] subunit beta"/>
    <property type="match status" value="1"/>
</dbReference>
<dbReference type="HAMAP" id="MF_00558">
    <property type="entry name" value="Succ_CoA_beta"/>
    <property type="match status" value="1"/>
</dbReference>
<evidence type="ECO:0000256" key="6">
    <source>
        <dbReference type="ARBA" id="ARBA00022842"/>
    </source>
</evidence>
<dbReference type="FunFam" id="3.30.470.20:FF:000002">
    <property type="entry name" value="Succinate--CoA ligase [ADP-forming] subunit beta"/>
    <property type="match status" value="1"/>
</dbReference>
<dbReference type="PROSITE" id="PS01217">
    <property type="entry name" value="SUCCINYL_COA_LIG_3"/>
    <property type="match status" value="1"/>
</dbReference>
<dbReference type="NCBIfam" id="TIGR01016">
    <property type="entry name" value="sucCoAbeta"/>
    <property type="match status" value="1"/>
</dbReference>
<dbReference type="InterPro" id="IPR017866">
    <property type="entry name" value="Succ-CoA_synthase_bsu_CS"/>
</dbReference>
<dbReference type="Pfam" id="PF00549">
    <property type="entry name" value="Ligase_CoA"/>
    <property type="match status" value="1"/>
</dbReference>
<dbReference type="SUPFAM" id="SSF56059">
    <property type="entry name" value="Glutathione synthetase ATP-binding domain-like"/>
    <property type="match status" value="1"/>
</dbReference>
<dbReference type="InterPro" id="IPR005811">
    <property type="entry name" value="SUCC_ACL_C"/>
</dbReference>
<dbReference type="PANTHER" id="PTHR11815">
    <property type="entry name" value="SUCCINYL-COA SYNTHETASE BETA CHAIN"/>
    <property type="match status" value="1"/>
</dbReference>
<name>A0A3B1BXJ2_9ZZZZ</name>
<dbReference type="Gene3D" id="3.30.1490.20">
    <property type="entry name" value="ATP-grasp fold, A domain"/>
    <property type="match status" value="1"/>
</dbReference>
<dbReference type="Gene3D" id="3.40.50.261">
    <property type="entry name" value="Succinyl-CoA synthetase domains"/>
    <property type="match status" value="1"/>
</dbReference>
<dbReference type="GO" id="GO:0046872">
    <property type="term" value="F:metal ion binding"/>
    <property type="evidence" value="ECO:0007669"/>
    <property type="project" value="UniProtKB-KW"/>
</dbReference>
<dbReference type="InterPro" id="IPR013815">
    <property type="entry name" value="ATP_grasp_subdomain_1"/>
</dbReference>
<accession>A0A3B1BXJ2</accession>
<keyword evidence="3 8" id="KW-0436">Ligase</keyword>
<feature type="domain" description="ATP-grasp" evidence="7">
    <location>
        <begin position="9"/>
        <end position="226"/>
    </location>
</feature>
<evidence type="ECO:0000259" key="7">
    <source>
        <dbReference type="PROSITE" id="PS50975"/>
    </source>
</evidence>
<dbReference type="GO" id="GO:0006104">
    <property type="term" value="P:succinyl-CoA metabolic process"/>
    <property type="evidence" value="ECO:0007669"/>
    <property type="project" value="TreeGrafter"/>
</dbReference>
<evidence type="ECO:0000256" key="1">
    <source>
        <dbReference type="ARBA" id="ARBA00001946"/>
    </source>
</evidence>
<dbReference type="SUPFAM" id="SSF52210">
    <property type="entry name" value="Succinyl-CoA synthetase domains"/>
    <property type="match status" value="1"/>
</dbReference>
<dbReference type="GO" id="GO:0004775">
    <property type="term" value="F:succinate-CoA ligase (ADP-forming) activity"/>
    <property type="evidence" value="ECO:0007669"/>
    <property type="project" value="UniProtKB-EC"/>
</dbReference>
<protein>
    <submittedName>
        <fullName evidence="8">Succinyl-CoA ligase [ADP-forming] beta chain</fullName>
        <ecNumber evidence="8">6.2.1.5</ecNumber>
    </submittedName>
</protein>
<keyword evidence="5" id="KW-0547">Nucleotide-binding</keyword>
<comment type="cofactor">
    <cofactor evidence="1">
        <name>Mg(2+)</name>
        <dbReference type="ChEBI" id="CHEBI:18420"/>
    </cofactor>
</comment>
<dbReference type="InterPro" id="IPR005809">
    <property type="entry name" value="Succ_CoA_ligase-like_bsu"/>
</dbReference>
<dbReference type="GO" id="GO:0005524">
    <property type="term" value="F:ATP binding"/>
    <property type="evidence" value="ECO:0007669"/>
    <property type="project" value="InterPro"/>
</dbReference>
<sequence>MNLHEYQSQQLFHDYGIPVPESRIVASADEALAAATALGSTRWVVKAQVHAGGRGKGGGVKMLDNIDELHDYANSLLGSRLVTPQTDAKGQPVNHLMIVSPCDIERELYLGMLVDRARSRIVFMASTEGGMDIEEIARSQPEKIHTVFIHPAVGLMPYQSRRLAYALDLGAQAKAFHQIMAGLYRLFTEKDLSLLEINPLVLSQQGELLALDAKINIDDTALYRHADLTTMRDVSQEDEKEARAAEHGLNYVSLEGNIGCMVNGAGLAMATMDLIKLRGGQPANFLDVGGGTTTEKVAEAFKIIISDPQVNGILVNIFGGIVRCDLIAEGIIQAVKEVQLAIPVVVRLEGTNAEAGLKLLAQSGLAISAAESLDEAARKIIAAADDMQKEKN</sequence>
<dbReference type="GO" id="GO:0006099">
    <property type="term" value="P:tricarboxylic acid cycle"/>
    <property type="evidence" value="ECO:0007669"/>
    <property type="project" value="UniProtKB-KW"/>
</dbReference>
<dbReference type="Pfam" id="PF08442">
    <property type="entry name" value="ATP-grasp_2"/>
    <property type="match status" value="1"/>
</dbReference>